<dbReference type="InterPro" id="IPR014710">
    <property type="entry name" value="RmlC-like_jellyroll"/>
</dbReference>
<dbReference type="RefSeq" id="WP_289365712.1">
    <property type="nucleotide sequence ID" value="NZ_JAUCBP010000010.1"/>
</dbReference>
<dbReference type="InterPro" id="IPR012093">
    <property type="entry name" value="Pirin"/>
</dbReference>
<accession>A0ABT7SYN1</accession>
<evidence type="ECO:0000259" key="4">
    <source>
        <dbReference type="Pfam" id="PF17954"/>
    </source>
</evidence>
<reference evidence="5 6" key="1">
    <citation type="submission" date="2023-06" db="EMBL/GenBank/DDBJ databases">
        <title>Alteromonas sp. ASW11-36 isolated from intertidal sand.</title>
        <authorList>
            <person name="Li Y."/>
        </authorList>
    </citation>
    <scope>NUCLEOTIDE SEQUENCE [LARGE SCALE GENOMIC DNA]</scope>
    <source>
        <strain evidence="5 6">ASW11-36</strain>
    </source>
</reference>
<proteinExistence type="inferred from homology"/>
<evidence type="ECO:0000256" key="1">
    <source>
        <dbReference type="ARBA" id="ARBA00008416"/>
    </source>
</evidence>
<dbReference type="InterPro" id="IPR041602">
    <property type="entry name" value="Quercetinase_C"/>
</dbReference>
<dbReference type="PANTHER" id="PTHR43212:SF3">
    <property type="entry name" value="QUERCETIN 2,3-DIOXYGENASE"/>
    <property type="match status" value="1"/>
</dbReference>
<gene>
    <name evidence="5" type="ORF">QTP81_11755</name>
</gene>
<evidence type="ECO:0000313" key="6">
    <source>
        <dbReference type="Proteomes" id="UP001234343"/>
    </source>
</evidence>
<dbReference type="Proteomes" id="UP001234343">
    <property type="component" value="Unassembled WGS sequence"/>
</dbReference>
<evidence type="ECO:0000259" key="3">
    <source>
        <dbReference type="Pfam" id="PF02678"/>
    </source>
</evidence>
<dbReference type="Pfam" id="PF17954">
    <property type="entry name" value="Pirin_C_2"/>
    <property type="match status" value="1"/>
</dbReference>
<dbReference type="EMBL" id="JAUCBP010000010">
    <property type="protein sequence ID" value="MDM7861270.1"/>
    <property type="molecule type" value="Genomic_DNA"/>
</dbReference>
<dbReference type="InterPro" id="IPR011051">
    <property type="entry name" value="RmlC_Cupin_sf"/>
</dbReference>
<keyword evidence="6" id="KW-1185">Reference proteome</keyword>
<dbReference type="Pfam" id="PF02678">
    <property type="entry name" value="Pirin"/>
    <property type="match status" value="1"/>
</dbReference>
<evidence type="ECO:0000313" key="5">
    <source>
        <dbReference type="EMBL" id="MDM7861270.1"/>
    </source>
</evidence>
<protein>
    <submittedName>
        <fullName evidence="5">Pirin family protein</fullName>
    </submittedName>
</protein>
<organism evidence="5 6">
    <name type="scientific">Alteromonas arenosi</name>
    <dbReference type="NCBI Taxonomy" id="3055817"/>
    <lineage>
        <taxon>Bacteria</taxon>
        <taxon>Pseudomonadati</taxon>
        <taxon>Pseudomonadota</taxon>
        <taxon>Gammaproteobacteria</taxon>
        <taxon>Alteromonadales</taxon>
        <taxon>Alteromonadaceae</taxon>
        <taxon>Alteromonas/Salinimonas group</taxon>
        <taxon>Alteromonas</taxon>
    </lineage>
</organism>
<name>A0ABT7SYN1_9ALTE</name>
<comment type="caution">
    <text evidence="5">The sequence shown here is derived from an EMBL/GenBank/DDBJ whole genome shotgun (WGS) entry which is preliminary data.</text>
</comment>
<sequence length="231" mass="25221">MISIRRAESRGRASFGWLDSRHTFSFGRYYDPAHMGVSALRVINDDKVAAGAGFGTHGHSNMEIISLVTKGAMVHKDSEGHEQLLPAGEFQLMSAGDGIMHSEFNASQQDSLQFLQIWIQPNQMGGKPGYQQKRFDLSAPVTPVITATGEAGTLQIKQDMTLSHINLDSDDSHELALQTGRTYYVHVISGDLGLDDETMHPGDGATITDATELVLQQRGNEPVKALLFDLP</sequence>
<dbReference type="Gene3D" id="2.60.120.10">
    <property type="entry name" value="Jelly Rolls"/>
    <property type="match status" value="2"/>
</dbReference>
<dbReference type="PIRSF" id="PIRSF006232">
    <property type="entry name" value="Pirin"/>
    <property type="match status" value="1"/>
</dbReference>
<feature type="domain" description="Quercetin 2,3-dioxygenase C-terminal cupin" evidence="4">
    <location>
        <begin position="145"/>
        <end position="230"/>
    </location>
</feature>
<dbReference type="SUPFAM" id="SSF51182">
    <property type="entry name" value="RmlC-like cupins"/>
    <property type="match status" value="1"/>
</dbReference>
<comment type="similarity">
    <text evidence="1 2">Belongs to the pirin family.</text>
</comment>
<feature type="domain" description="Pirin N-terminal" evidence="3">
    <location>
        <begin position="12"/>
        <end position="119"/>
    </location>
</feature>
<dbReference type="PANTHER" id="PTHR43212">
    <property type="entry name" value="QUERCETIN 2,3-DIOXYGENASE"/>
    <property type="match status" value="1"/>
</dbReference>
<evidence type="ECO:0000256" key="2">
    <source>
        <dbReference type="RuleBase" id="RU003457"/>
    </source>
</evidence>
<dbReference type="InterPro" id="IPR003829">
    <property type="entry name" value="Pirin_N_dom"/>
</dbReference>
<dbReference type="CDD" id="cd02910">
    <property type="entry name" value="cupin_Yhhw_N"/>
    <property type="match status" value="1"/>
</dbReference>